<evidence type="ECO:0000313" key="1">
    <source>
        <dbReference type="EMBL" id="UGL59920.1"/>
    </source>
</evidence>
<dbReference type="EMBL" id="MW598459">
    <property type="protein sequence ID" value="UGL59920.1"/>
    <property type="molecule type" value="Genomic_DNA"/>
</dbReference>
<name>A0AAE8YIC0_9CAUD</name>
<dbReference type="InterPro" id="IPR036249">
    <property type="entry name" value="Thioredoxin-like_sf"/>
</dbReference>
<organism evidence="1 2">
    <name type="scientific">Escherichia phage vB_EcoM_RZ</name>
    <dbReference type="NCBI Taxonomy" id="2893954"/>
    <lineage>
        <taxon>Viruses</taxon>
        <taxon>Duplodnaviria</taxon>
        <taxon>Heunggongvirae</taxon>
        <taxon>Uroviricota</taxon>
        <taxon>Caudoviricetes</taxon>
        <taxon>Pantevenvirales</taxon>
        <taxon>Straboviridae</taxon>
        <taxon>Tevenvirinae</taxon>
        <taxon>Gaprivervirus</taxon>
        <taxon>Gaprivervirus arezed</taxon>
    </lineage>
</organism>
<dbReference type="Gene3D" id="3.40.30.10">
    <property type="entry name" value="Glutaredoxin"/>
    <property type="match status" value="1"/>
</dbReference>
<sequence length="105" mass="11815">MGQNSTKIEIYGIPEEVGRCPGCMHVRSLLGSLNLPYTFYSVLNKQGSEIAYDRPLIVSLAKRAGYPTLNIRYPVIFVNDEKMTNIPAFKTKLISLGYDQDLIED</sequence>
<dbReference type="RefSeq" id="YP_010650941.1">
    <property type="nucleotide sequence ID" value="NC_070780.1"/>
</dbReference>
<keyword evidence="2" id="KW-1185">Reference proteome</keyword>
<protein>
    <submittedName>
        <fullName evidence="1">Glutaredoxin</fullName>
    </submittedName>
</protein>
<proteinExistence type="predicted"/>
<dbReference type="Proteomes" id="UP000828108">
    <property type="component" value="Segment"/>
</dbReference>
<dbReference type="SUPFAM" id="SSF52833">
    <property type="entry name" value="Thioredoxin-like"/>
    <property type="match status" value="1"/>
</dbReference>
<dbReference type="KEGG" id="vg:77926532"/>
<reference evidence="1 2" key="1">
    <citation type="submission" date="2021-02" db="EMBL/GenBank/DDBJ databases">
        <authorList>
            <person name="Zhang R."/>
            <person name="Yu X."/>
            <person name="Xu J."/>
            <person name="Liu X."/>
        </authorList>
    </citation>
    <scope>NUCLEOTIDE SEQUENCE [LARGE SCALE GENOMIC DNA]</scope>
</reference>
<dbReference type="GeneID" id="77926532"/>
<evidence type="ECO:0000313" key="2">
    <source>
        <dbReference type="Proteomes" id="UP000828108"/>
    </source>
</evidence>
<accession>A0AAE8YIC0</accession>